<gene>
    <name evidence="2" type="ORF">GH723_16380</name>
</gene>
<dbReference type="EMBL" id="CP045851">
    <property type="protein sequence ID" value="QGG96551.1"/>
    <property type="molecule type" value="Genomic_DNA"/>
</dbReference>
<feature type="domain" description="ArsA/GET3 Anion-transporting ATPase-like" evidence="1">
    <location>
        <begin position="12"/>
        <end position="160"/>
    </location>
</feature>
<accession>A0A5Q2RPP6</accession>
<dbReference type="Pfam" id="PF02374">
    <property type="entry name" value="ArsA_ATPase"/>
    <property type="match status" value="2"/>
</dbReference>
<organism evidence="2 3">
    <name type="scientific">Actinomarinicola tropica</name>
    <dbReference type="NCBI Taxonomy" id="2789776"/>
    <lineage>
        <taxon>Bacteria</taxon>
        <taxon>Bacillati</taxon>
        <taxon>Actinomycetota</taxon>
        <taxon>Acidimicrobiia</taxon>
        <taxon>Acidimicrobiales</taxon>
        <taxon>Iamiaceae</taxon>
        <taxon>Actinomarinicola</taxon>
    </lineage>
</organism>
<dbReference type="SUPFAM" id="SSF52540">
    <property type="entry name" value="P-loop containing nucleoside triphosphate hydrolases"/>
    <property type="match status" value="1"/>
</dbReference>
<evidence type="ECO:0000259" key="1">
    <source>
        <dbReference type="Pfam" id="PF02374"/>
    </source>
</evidence>
<dbReference type="GO" id="GO:0005524">
    <property type="term" value="F:ATP binding"/>
    <property type="evidence" value="ECO:0007669"/>
    <property type="project" value="InterPro"/>
</dbReference>
<dbReference type="PANTHER" id="PTHR10803:SF31">
    <property type="entry name" value="ATPASE RV3679-RELATED"/>
    <property type="match status" value="1"/>
</dbReference>
<dbReference type="Gene3D" id="3.40.50.300">
    <property type="entry name" value="P-loop containing nucleotide triphosphate hydrolases"/>
    <property type="match status" value="1"/>
</dbReference>
<dbReference type="InterPro" id="IPR027417">
    <property type="entry name" value="P-loop_NTPase"/>
</dbReference>
<feature type="domain" description="ArsA/GET3 Anion-transporting ATPase-like" evidence="1">
    <location>
        <begin position="176"/>
        <end position="234"/>
    </location>
</feature>
<reference evidence="2 3" key="1">
    <citation type="submission" date="2019-11" db="EMBL/GenBank/DDBJ databases">
        <authorList>
            <person name="He Y."/>
        </authorList>
    </citation>
    <scope>NUCLEOTIDE SEQUENCE [LARGE SCALE GENOMIC DNA]</scope>
    <source>
        <strain evidence="2 3">SCSIO 58843</strain>
    </source>
</reference>
<proteinExistence type="predicted"/>
<dbReference type="Proteomes" id="UP000334019">
    <property type="component" value="Chromosome"/>
</dbReference>
<dbReference type="RefSeq" id="WP_153760655.1">
    <property type="nucleotide sequence ID" value="NZ_CP045851.1"/>
</dbReference>
<name>A0A5Q2RPP6_9ACTN</name>
<dbReference type="AlphaFoldDB" id="A0A5Q2RPP6"/>
<evidence type="ECO:0000313" key="2">
    <source>
        <dbReference type="EMBL" id="QGG96551.1"/>
    </source>
</evidence>
<dbReference type="KEGG" id="atq:GH723_16380"/>
<sequence>MDPARFFAASRLAIVAGKGGVGKTTVSAALARAAARVGRPSLVVEVEGKSGLATAFERPELSYEPSEMWPRGDPPGAAAVDARALTADDALLEYLADHGLDRVSRRLVRSGALDVVATAAPGIEDILLLGKVKQIERAESERLVVLDTPAAGHAVTFLRSARGLLDAVSAGPIRAQASDVLEMLTDPARTRVLLVTIPEETPINELIETAYRLEDEVGIALGPIIVNGVAPEPPSLPTDARAAAAAAGVELTEEEADALDAAASFRHERAELQRAQLAHLGRALPLPQIHLPAASAVELGRGEIDRLARALVDGVAALADTEVTAGERGQ</sequence>
<keyword evidence="3" id="KW-1185">Reference proteome</keyword>
<dbReference type="InterPro" id="IPR016300">
    <property type="entry name" value="ATPase_ArsA/GET3"/>
</dbReference>
<dbReference type="PANTHER" id="PTHR10803">
    <property type="entry name" value="ARSENICAL PUMP-DRIVING ATPASE ARSENITE-TRANSLOCATING ATPASE"/>
    <property type="match status" value="1"/>
</dbReference>
<dbReference type="GO" id="GO:0016887">
    <property type="term" value="F:ATP hydrolysis activity"/>
    <property type="evidence" value="ECO:0007669"/>
    <property type="project" value="InterPro"/>
</dbReference>
<protein>
    <submittedName>
        <fullName evidence="2">ATPase</fullName>
    </submittedName>
</protein>
<evidence type="ECO:0000313" key="3">
    <source>
        <dbReference type="Proteomes" id="UP000334019"/>
    </source>
</evidence>
<dbReference type="InterPro" id="IPR025723">
    <property type="entry name" value="ArsA/GET3_ATPase-like"/>
</dbReference>